<dbReference type="Proteomes" id="UP000240500">
    <property type="component" value="Chromosome 14"/>
</dbReference>
<name>A0A2P9DRQ1_PLARE</name>
<sequence>MDINVIIIFGVKNIYVEILNKVHDINQCVLLGFALSSTDVKNTLNFYKVVKDRKSIDEMKNYIYAFIKYYDKIKKMNYIMNIGKDLQKG</sequence>
<proteinExistence type="predicted"/>
<evidence type="ECO:0000313" key="1">
    <source>
        <dbReference type="EMBL" id="SOV83696.1"/>
    </source>
</evidence>
<gene>
    <name evidence="1" type="ORF">PRG01_1478900</name>
</gene>
<organism evidence="1 2">
    <name type="scientific">Plasmodium reichenowi</name>
    <dbReference type="NCBI Taxonomy" id="5854"/>
    <lineage>
        <taxon>Eukaryota</taxon>
        <taxon>Sar</taxon>
        <taxon>Alveolata</taxon>
        <taxon>Apicomplexa</taxon>
        <taxon>Aconoidasida</taxon>
        <taxon>Haemosporida</taxon>
        <taxon>Plasmodiidae</taxon>
        <taxon>Plasmodium</taxon>
        <taxon>Plasmodium (Laverania)</taxon>
    </lineage>
</organism>
<dbReference type="EMBL" id="LT969577">
    <property type="protein sequence ID" value="SOV83696.1"/>
    <property type="molecule type" value="Genomic_DNA"/>
</dbReference>
<dbReference type="VEuPathDB" id="PlasmoDB:PRG01_1478900"/>
<reference evidence="1 2" key="1">
    <citation type="submission" date="2016-09" db="EMBL/GenBank/DDBJ databases">
        <authorList>
            <consortium name="Pathogen Informatics"/>
        </authorList>
    </citation>
    <scope>NUCLEOTIDE SEQUENCE [LARGE SCALE GENOMIC DNA]</scope>
</reference>
<dbReference type="AlphaFoldDB" id="A0A2P9DRQ1"/>
<accession>A0A2P9DRQ1</accession>
<dbReference type="VEuPathDB" id="PlasmoDB:PRCDC_0532200"/>
<protein>
    <submittedName>
        <fullName evidence="1">Hypotetical protein</fullName>
    </submittedName>
</protein>
<evidence type="ECO:0000313" key="2">
    <source>
        <dbReference type="Proteomes" id="UP000240500"/>
    </source>
</evidence>